<dbReference type="Gene3D" id="3.40.190.290">
    <property type="match status" value="1"/>
</dbReference>
<evidence type="ECO:0000256" key="3">
    <source>
        <dbReference type="ARBA" id="ARBA00023125"/>
    </source>
</evidence>
<evidence type="ECO:0000313" key="7">
    <source>
        <dbReference type="Proteomes" id="UP000281118"/>
    </source>
</evidence>
<dbReference type="GO" id="GO:0003700">
    <property type="term" value="F:DNA-binding transcription factor activity"/>
    <property type="evidence" value="ECO:0007669"/>
    <property type="project" value="InterPro"/>
</dbReference>
<keyword evidence="2" id="KW-0805">Transcription regulation</keyword>
<dbReference type="InterPro" id="IPR036388">
    <property type="entry name" value="WH-like_DNA-bd_sf"/>
</dbReference>
<dbReference type="PROSITE" id="PS50931">
    <property type="entry name" value="HTH_LYSR"/>
    <property type="match status" value="1"/>
</dbReference>
<dbReference type="AlphaFoldDB" id="A0A3S0XCX1"/>
<dbReference type="Pfam" id="PF03466">
    <property type="entry name" value="LysR_substrate"/>
    <property type="match status" value="1"/>
</dbReference>
<dbReference type="SUPFAM" id="SSF46785">
    <property type="entry name" value="Winged helix' DNA-binding domain"/>
    <property type="match status" value="1"/>
</dbReference>
<organism evidence="6 7">
    <name type="scientific">Variovorax guangxiensis</name>
    <dbReference type="NCBI Taxonomy" id="1775474"/>
    <lineage>
        <taxon>Bacteria</taxon>
        <taxon>Pseudomonadati</taxon>
        <taxon>Pseudomonadota</taxon>
        <taxon>Betaproteobacteria</taxon>
        <taxon>Burkholderiales</taxon>
        <taxon>Comamonadaceae</taxon>
        <taxon>Variovorax</taxon>
    </lineage>
</organism>
<dbReference type="OrthoDB" id="9133980at2"/>
<dbReference type="InterPro" id="IPR050950">
    <property type="entry name" value="HTH-type_LysR_regulators"/>
</dbReference>
<evidence type="ECO:0000256" key="1">
    <source>
        <dbReference type="ARBA" id="ARBA00009437"/>
    </source>
</evidence>
<dbReference type="PANTHER" id="PTHR30419:SF8">
    <property type="entry name" value="NITROGEN ASSIMILATION TRANSCRIPTIONAL ACTIVATOR-RELATED"/>
    <property type="match status" value="1"/>
</dbReference>
<dbReference type="Pfam" id="PF00126">
    <property type="entry name" value="HTH_1"/>
    <property type="match status" value="1"/>
</dbReference>
<dbReference type="PANTHER" id="PTHR30419">
    <property type="entry name" value="HTH-TYPE TRANSCRIPTIONAL REGULATOR YBHD"/>
    <property type="match status" value="1"/>
</dbReference>
<keyword evidence="3" id="KW-0238">DNA-binding</keyword>
<proteinExistence type="inferred from homology"/>
<evidence type="ECO:0000313" key="6">
    <source>
        <dbReference type="EMBL" id="RUR70419.1"/>
    </source>
</evidence>
<evidence type="ECO:0000256" key="2">
    <source>
        <dbReference type="ARBA" id="ARBA00023015"/>
    </source>
</evidence>
<sequence length="306" mass="33859">MVRTPYPFFMDYNLRDLKFFETVATLGHVSRAAELLGRSQPAITKCIRRLEAAVGERLIERDGQGVTLTPSGLLLLERARPLLQHASQVQQELRDFSTGAIGDVRIGSGLSTAAHVLPQICARLLQQSGVRLQVLLGTNVGMRRELREGRIDLLIGLLPPDPDLRTVPLANDMVGPAVRAGHPLAARGSVTAVELMAWLWAMPTREIPSRQWWDRRLQDLQLAAPAIQMQSNSPALLLGIARLHDVIVFTSHSMLPEGLVALQVPELAMPREFGVALRREGYLSPAVRRTLELLESDGQALFQYQP</sequence>
<dbReference type="InterPro" id="IPR005119">
    <property type="entry name" value="LysR_subst-bd"/>
</dbReference>
<comment type="similarity">
    <text evidence="1">Belongs to the LysR transcriptional regulatory family.</text>
</comment>
<name>A0A3S0XCX1_9BURK</name>
<dbReference type="FunFam" id="1.10.10.10:FF:000001">
    <property type="entry name" value="LysR family transcriptional regulator"/>
    <property type="match status" value="1"/>
</dbReference>
<evidence type="ECO:0000256" key="4">
    <source>
        <dbReference type="ARBA" id="ARBA00023163"/>
    </source>
</evidence>
<dbReference type="InterPro" id="IPR000847">
    <property type="entry name" value="LysR_HTH_N"/>
</dbReference>
<dbReference type="EMBL" id="RXFT01000013">
    <property type="protein sequence ID" value="RUR70419.1"/>
    <property type="molecule type" value="Genomic_DNA"/>
</dbReference>
<accession>A0A3S0XCX1</accession>
<keyword evidence="4" id="KW-0804">Transcription</keyword>
<dbReference type="SUPFAM" id="SSF53850">
    <property type="entry name" value="Periplasmic binding protein-like II"/>
    <property type="match status" value="1"/>
</dbReference>
<comment type="caution">
    <text evidence="6">The sequence shown here is derived from an EMBL/GenBank/DDBJ whole genome shotgun (WGS) entry which is preliminary data.</text>
</comment>
<dbReference type="GO" id="GO:0003677">
    <property type="term" value="F:DNA binding"/>
    <property type="evidence" value="ECO:0007669"/>
    <property type="project" value="UniProtKB-KW"/>
</dbReference>
<dbReference type="PRINTS" id="PR00039">
    <property type="entry name" value="HTHLYSR"/>
</dbReference>
<dbReference type="GO" id="GO:0005829">
    <property type="term" value="C:cytosol"/>
    <property type="evidence" value="ECO:0007669"/>
    <property type="project" value="TreeGrafter"/>
</dbReference>
<reference evidence="6 7" key="1">
    <citation type="submission" date="2018-12" db="EMBL/GenBank/DDBJ databases">
        <title>The genome sequences of Variovorax guangxiensis DSM 27352.</title>
        <authorList>
            <person name="Gao J."/>
            <person name="Sun J."/>
        </authorList>
    </citation>
    <scope>NUCLEOTIDE SEQUENCE [LARGE SCALE GENOMIC DNA]</scope>
    <source>
        <strain evidence="6 7">DSM 27352</strain>
    </source>
</reference>
<dbReference type="InterPro" id="IPR036390">
    <property type="entry name" value="WH_DNA-bd_sf"/>
</dbReference>
<feature type="domain" description="HTH lysR-type" evidence="5">
    <location>
        <begin position="12"/>
        <end position="69"/>
    </location>
</feature>
<dbReference type="Proteomes" id="UP000281118">
    <property type="component" value="Unassembled WGS sequence"/>
</dbReference>
<protein>
    <submittedName>
        <fullName evidence="6">LysR family transcriptional regulator</fullName>
    </submittedName>
</protein>
<evidence type="ECO:0000259" key="5">
    <source>
        <dbReference type="PROSITE" id="PS50931"/>
    </source>
</evidence>
<dbReference type="Gene3D" id="1.10.10.10">
    <property type="entry name" value="Winged helix-like DNA-binding domain superfamily/Winged helix DNA-binding domain"/>
    <property type="match status" value="1"/>
</dbReference>
<gene>
    <name evidence="6" type="ORF">EJP67_25515</name>
</gene>